<dbReference type="EMBL" id="MLAW01000011">
    <property type="protein sequence ID" value="OJJ25995.1"/>
    <property type="molecule type" value="Genomic_DNA"/>
</dbReference>
<dbReference type="AlphaFoldDB" id="A0A1L9QTG7"/>
<comment type="caution">
    <text evidence="1">The sequence shown here is derived from an EMBL/GenBank/DDBJ whole genome shotgun (WGS) entry which is preliminary data.</text>
</comment>
<reference evidence="1" key="1">
    <citation type="submission" date="2016-10" db="EMBL/GenBank/DDBJ databases">
        <title>CRISPR-Cas defence system in Roseofilum reptotaenium: evidence of a bacteriophage-cyanobacterium arms race in the coral black band disease.</title>
        <authorList>
            <person name="Buerger P."/>
            <person name="Wood-Charlson E.M."/>
            <person name="Weynberg K.D."/>
            <person name="Willis B."/>
            <person name="Van Oppen M.J."/>
        </authorList>
    </citation>
    <scope>NUCLEOTIDE SEQUENCE [LARGE SCALE GENOMIC DNA]</scope>
    <source>
        <strain evidence="1">AO1-A</strain>
    </source>
</reference>
<evidence type="ECO:0000313" key="1">
    <source>
        <dbReference type="EMBL" id="OJJ25995.1"/>
    </source>
</evidence>
<name>A0A1L9QTG7_9CYAN</name>
<organism evidence="1 2">
    <name type="scientific">Roseofilum reptotaenium AO1-A</name>
    <dbReference type="NCBI Taxonomy" id="1925591"/>
    <lineage>
        <taxon>Bacteria</taxon>
        <taxon>Bacillati</taxon>
        <taxon>Cyanobacteriota</taxon>
        <taxon>Cyanophyceae</taxon>
        <taxon>Desertifilales</taxon>
        <taxon>Desertifilaceae</taxon>
        <taxon>Roseofilum</taxon>
    </lineage>
</organism>
<keyword evidence="2" id="KW-1185">Reference proteome</keyword>
<proteinExistence type="predicted"/>
<sequence length="146" mass="17156">MLALSPLLIILFFLYLQLPFLPAPTTYFQFYEATVSPIQLIANSILFHNRKVRVIGFLEYDHKHASLYPSQNSYLHALQDQIAVEINALVKENKNMSLNYVIIEGFFDAFCYRYRPLSYSNIHKITRMDLWSYTNDPKRLSRGIRS</sequence>
<evidence type="ECO:0000313" key="2">
    <source>
        <dbReference type="Proteomes" id="UP000183940"/>
    </source>
</evidence>
<accession>A0A1L9QTG7</accession>
<dbReference type="STRING" id="1925591.BI308_08535"/>
<dbReference type="Proteomes" id="UP000183940">
    <property type="component" value="Unassembled WGS sequence"/>
</dbReference>
<gene>
    <name evidence="1" type="ORF">BI308_08535</name>
</gene>
<protein>
    <submittedName>
        <fullName evidence="1">Uncharacterized protein</fullName>
    </submittedName>
</protein>